<keyword evidence="5" id="KW-0539">Nucleus</keyword>
<dbReference type="InterPro" id="IPR040309">
    <property type="entry name" value="Naf1"/>
</dbReference>
<feature type="compositionally biased region" description="Acidic residues" evidence="6">
    <location>
        <begin position="24"/>
        <end position="44"/>
    </location>
</feature>
<keyword evidence="8" id="KW-1185">Reference proteome</keyword>
<evidence type="ECO:0000256" key="1">
    <source>
        <dbReference type="ARBA" id="ARBA00004123"/>
    </source>
</evidence>
<keyword evidence="4" id="KW-0694">RNA-binding</keyword>
<dbReference type="GO" id="GO:0003723">
    <property type="term" value="F:RNA binding"/>
    <property type="evidence" value="ECO:0007669"/>
    <property type="project" value="UniProtKB-KW"/>
</dbReference>
<comment type="caution">
    <text evidence="7">The sequence shown here is derived from an EMBL/GenBank/DDBJ whole genome shotgun (WGS) entry which is preliminary data.</text>
</comment>
<accession>A0A9Q0KMX0</accession>
<dbReference type="OrthoDB" id="21550at2759"/>
<dbReference type="AlphaFoldDB" id="A0A9Q0KMX0"/>
<dbReference type="GO" id="GO:0005634">
    <property type="term" value="C:nucleus"/>
    <property type="evidence" value="ECO:0007669"/>
    <property type="project" value="UniProtKB-SubCell"/>
</dbReference>
<evidence type="ECO:0000256" key="6">
    <source>
        <dbReference type="SAM" id="MobiDB-lite"/>
    </source>
</evidence>
<gene>
    <name evidence="7" type="ORF">NE237_006330</name>
</gene>
<dbReference type="Proteomes" id="UP001141806">
    <property type="component" value="Unassembled WGS sequence"/>
</dbReference>
<comment type="subcellular location">
    <subcellularLocation>
        <location evidence="1">Nucleus</location>
    </subcellularLocation>
</comment>
<dbReference type="GO" id="GO:0005732">
    <property type="term" value="C:sno(s)RNA-containing ribonucleoprotein complex"/>
    <property type="evidence" value="ECO:0007669"/>
    <property type="project" value="InterPro"/>
</dbReference>
<dbReference type="PANTHER" id="PTHR31633">
    <property type="entry name" value="H/ACA RIBONUCLEOPROTEIN COMPLEX NON-CORE SUBUNIT NAF1"/>
    <property type="match status" value="1"/>
</dbReference>
<sequence>MSFVEDFANHVLNEKNLYKKGYDASDENDEEECDEFEFSDDEKEAEYRRMQKTAKRGAYDRQRGNRDFIHRKKAGADDHKRGNRNDKKAQQKGEFQKKIHSLVPPGPQPTPRAGQPPGISNQHHTPSVAAPVGCPGFACSHSTGPGTSSMSTFPPSGSQVEQAANCLPQHSLALNNGVWTNGIPSQQLQQQQHAVFPNGYPFNGVPSQQQNVPLPFGQSFQHLHPLFVNLSNGMTVQQQFNPSQMLLQSMALPCG</sequence>
<keyword evidence="2" id="KW-0690">Ribosome biogenesis</keyword>
<name>A0A9Q0KMX0_9MAGN</name>
<evidence type="ECO:0000313" key="8">
    <source>
        <dbReference type="Proteomes" id="UP001141806"/>
    </source>
</evidence>
<dbReference type="EMBL" id="JAMYWD010000004">
    <property type="protein sequence ID" value="KAJ4973156.1"/>
    <property type="molecule type" value="Genomic_DNA"/>
</dbReference>
<evidence type="ECO:0000256" key="2">
    <source>
        <dbReference type="ARBA" id="ARBA00022517"/>
    </source>
</evidence>
<evidence type="ECO:0000313" key="7">
    <source>
        <dbReference type="EMBL" id="KAJ4973156.1"/>
    </source>
</evidence>
<dbReference type="PANTHER" id="PTHR31633:SF1">
    <property type="entry name" value="H_ACA RIBONUCLEOPROTEIN COMPLEX NON-CORE SUBUNIT NAF1"/>
    <property type="match status" value="1"/>
</dbReference>
<dbReference type="GO" id="GO:0006364">
    <property type="term" value="P:rRNA processing"/>
    <property type="evidence" value="ECO:0007669"/>
    <property type="project" value="UniProtKB-KW"/>
</dbReference>
<evidence type="ECO:0000256" key="5">
    <source>
        <dbReference type="ARBA" id="ARBA00023242"/>
    </source>
</evidence>
<protein>
    <submittedName>
        <fullName evidence="7">Uncharacterized protein</fullName>
    </submittedName>
</protein>
<reference evidence="7" key="1">
    <citation type="journal article" date="2023" name="Plant J.">
        <title>The genome of the king protea, Protea cynaroides.</title>
        <authorList>
            <person name="Chang J."/>
            <person name="Duong T.A."/>
            <person name="Schoeman C."/>
            <person name="Ma X."/>
            <person name="Roodt D."/>
            <person name="Barker N."/>
            <person name="Li Z."/>
            <person name="Van de Peer Y."/>
            <person name="Mizrachi E."/>
        </authorList>
    </citation>
    <scope>NUCLEOTIDE SEQUENCE</scope>
    <source>
        <tissue evidence="7">Young leaves</tissue>
    </source>
</reference>
<feature type="region of interest" description="Disordered" evidence="6">
    <location>
        <begin position="19"/>
        <end position="129"/>
    </location>
</feature>
<proteinExistence type="predicted"/>
<dbReference type="GO" id="GO:0000493">
    <property type="term" value="P:box H/ACA snoRNP assembly"/>
    <property type="evidence" value="ECO:0007669"/>
    <property type="project" value="InterPro"/>
</dbReference>
<evidence type="ECO:0000256" key="3">
    <source>
        <dbReference type="ARBA" id="ARBA00022552"/>
    </source>
</evidence>
<keyword evidence="3" id="KW-0698">rRNA processing</keyword>
<evidence type="ECO:0000256" key="4">
    <source>
        <dbReference type="ARBA" id="ARBA00022884"/>
    </source>
</evidence>
<organism evidence="7 8">
    <name type="scientific">Protea cynaroides</name>
    <dbReference type="NCBI Taxonomy" id="273540"/>
    <lineage>
        <taxon>Eukaryota</taxon>
        <taxon>Viridiplantae</taxon>
        <taxon>Streptophyta</taxon>
        <taxon>Embryophyta</taxon>
        <taxon>Tracheophyta</taxon>
        <taxon>Spermatophyta</taxon>
        <taxon>Magnoliopsida</taxon>
        <taxon>Proteales</taxon>
        <taxon>Proteaceae</taxon>
        <taxon>Protea</taxon>
    </lineage>
</organism>
<feature type="compositionally biased region" description="Basic and acidic residues" evidence="6">
    <location>
        <begin position="57"/>
        <end position="97"/>
    </location>
</feature>